<proteinExistence type="inferred from homology"/>
<keyword evidence="4" id="KW-0547">Nucleotide-binding</keyword>
<feature type="coiled-coil region" evidence="10">
    <location>
        <begin position="334"/>
        <end position="361"/>
    </location>
</feature>
<dbReference type="InterPro" id="IPR027417">
    <property type="entry name" value="P-loop_NTPase"/>
</dbReference>
<evidence type="ECO:0000256" key="7">
    <source>
        <dbReference type="ARBA" id="ARBA00023204"/>
    </source>
</evidence>
<organism evidence="12 13">
    <name type="scientific">Sinobacterium norvegicum</name>
    <dbReference type="NCBI Taxonomy" id="1641715"/>
    <lineage>
        <taxon>Bacteria</taxon>
        <taxon>Pseudomonadati</taxon>
        <taxon>Pseudomonadota</taxon>
        <taxon>Gammaproteobacteria</taxon>
        <taxon>Cellvibrionales</taxon>
        <taxon>Spongiibacteraceae</taxon>
        <taxon>Sinobacterium</taxon>
    </lineage>
</organism>
<dbReference type="Gene3D" id="3.40.50.300">
    <property type="entry name" value="P-loop containing nucleotide triphosphate hydrolases"/>
    <property type="match status" value="2"/>
</dbReference>
<evidence type="ECO:0000256" key="8">
    <source>
        <dbReference type="ARBA" id="ARBA00033408"/>
    </source>
</evidence>
<comment type="caution">
    <text evidence="12">The sequence shown here is derived from an EMBL/GenBank/DDBJ whole genome shotgun (WGS) entry which is preliminary data.</text>
</comment>
<evidence type="ECO:0000256" key="9">
    <source>
        <dbReference type="PIRNR" id="PIRNR003128"/>
    </source>
</evidence>
<evidence type="ECO:0000256" key="3">
    <source>
        <dbReference type="ARBA" id="ARBA00021315"/>
    </source>
</evidence>
<feature type="coiled-coil region" evidence="10">
    <location>
        <begin position="158"/>
        <end position="222"/>
    </location>
</feature>
<name>A0ABM9AGB2_9GAMM</name>
<gene>
    <name evidence="12" type="primary">recN</name>
    <name evidence="12" type="ORF">SIN8267_02341</name>
</gene>
<sequence length="552" mass="61156">MLTQLCIDNFALAKSLEIEYDKGMTVITGETGAGKSLTLDALEAVSGGRVDAKLIRNGCKQADIHACFDISTNKAAQAWLCEQDLGTDDCLLRRIINTSGRNKAYINGRPATVVQLRELGALLIDIHSQNQHYSLLQKTSQRELLDDYAGNEPLITDIKQYYSEISTLNKQLQNCIDNSEEQTAREQLLRYQVEELDQLALAEHELEQLEQEQTQLANADEILQACFHSQQLCDDGNTGLLSQLHQVSSALSTIQQPSSSLQEALEMINSAHIIVGEASDAINHHINHQPNDPERLESVEQRLSSVYQIARKHRVEAYQLYEKHQQLSEELVQLFGGEEQIEQLRQQIVALQERYDATADKLTNNRRRHGKKLCTSVNKQLQALGMQHCKIEFALISCDRSLHGREAIELLVSTNPGQPAAAIAKIASGGELSRISLAISVVATGKKSPPTLIFDEVDAGIGGGVAEVVGRLLRELSQSSQVICITHLPQVASQGHQHYFAHKIADRKSAHSEIISLNKDDKVEEVARMLGGIAITQQTRAHAREMLTTQHA</sequence>
<dbReference type="Proteomes" id="UP000838100">
    <property type="component" value="Unassembled WGS sequence"/>
</dbReference>
<keyword evidence="6" id="KW-0067">ATP-binding</keyword>
<dbReference type="PANTHER" id="PTHR11059">
    <property type="entry name" value="DNA REPAIR PROTEIN RECN"/>
    <property type="match status" value="1"/>
</dbReference>
<evidence type="ECO:0000256" key="5">
    <source>
        <dbReference type="ARBA" id="ARBA00022763"/>
    </source>
</evidence>
<accession>A0ABM9AGB2</accession>
<keyword evidence="7 9" id="KW-0234">DNA repair</keyword>
<feature type="domain" description="RecF/RecN/SMC N-terminal" evidence="11">
    <location>
        <begin position="1"/>
        <end position="499"/>
    </location>
</feature>
<comment type="function">
    <text evidence="1 9">May be involved in recombinational repair of damaged DNA.</text>
</comment>
<dbReference type="RefSeq" id="WP_237444915.1">
    <property type="nucleotide sequence ID" value="NZ_CAKLPX010000002.1"/>
</dbReference>
<dbReference type="NCBIfam" id="NF008121">
    <property type="entry name" value="PRK10869.1"/>
    <property type="match status" value="1"/>
</dbReference>
<dbReference type="InterPro" id="IPR003395">
    <property type="entry name" value="RecF/RecN/SMC_N"/>
</dbReference>
<evidence type="ECO:0000256" key="1">
    <source>
        <dbReference type="ARBA" id="ARBA00003618"/>
    </source>
</evidence>
<dbReference type="PIRSF" id="PIRSF003128">
    <property type="entry name" value="RecN"/>
    <property type="match status" value="1"/>
</dbReference>
<dbReference type="SUPFAM" id="SSF52540">
    <property type="entry name" value="P-loop containing nucleoside triphosphate hydrolases"/>
    <property type="match status" value="2"/>
</dbReference>
<evidence type="ECO:0000313" key="12">
    <source>
        <dbReference type="EMBL" id="CAH0992224.1"/>
    </source>
</evidence>
<dbReference type="Pfam" id="PF02463">
    <property type="entry name" value="SMC_N"/>
    <property type="match status" value="1"/>
</dbReference>
<evidence type="ECO:0000256" key="6">
    <source>
        <dbReference type="ARBA" id="ARBA00022840"/>
    </source>
</evidence>
<evidence type="ECO:0000256" key="10">
    <source>
        <dbReference type="SAM" id="Coils"/>
    </source>
</evidence>
<keyword evidence="5 9" id="KW-0227">DNA damage</keyword>
<protein>
    <recommendedName>
        <fullName evidence="3 9">DNA repair protein RecN</fullName>
    </recommendedName>
    <alternativeName>
        <fullName evidence="8 9">Recombination protein N</fullName>
    </alternativeName>
</protein>
<keyword evidence="13" id="KW-1185">Reference proteome</keyword>
<dbReference type="PANTHER" id="PTHR11059:SF0">
    <property type="entry name" value="DNA REPAIR PROTEIN RECN"/>
    <property type="match status" value="1"/>
</dbReference>
<dbReference type="CDD" id="cd03241">
    <property type="entry name" value="ABC_RecN"/>
    <property type="match status" value="2"/>
</dbReference>
<evidence type="ECO:0000256" key="2">
    <source>
        <dbReference type="ARBA" id="ARBA00009441"/>
    </source>
</evidence>
<keyword evidence="10" id="KW-0175">Coiled coil</keyword>
<evidence type="ECO:0000259" key="11">
    <source>
        <dbReference type="Pfam" id="PF02463"/>
    </source>
</evidence>
<dbReference type="EMBL" id="CAKLPX010000002">
    <property type="protein sequence ID" value="CAH0992224.1"/>
    <property type="molecule type" value="Genomic_DNA"/>
</dbReference>
<dbReference type="InterPro" id="IPR004604">
    <property type="entry name" value="DNA_recomb/repair_RecN"/>
</dbReference>
<comment type="similarity">
    <text evidence="2 9">Belongs to the RecN family.</text>
</comment>
<evidence type="ECO:0000256" key="4">
    <source>
        <dbReference type="ARBA" id="ARBA00022741"/>
    </source>
</evidence>
<evidence type="ECO:0000313" key="13">
    <source>
        <dbReference type="Proteomes" id="UP000838100"/>
    </source>
</evidence>
<dbReference type="NCBIfam" id="TIGR00634">
    <property type="entry name" value="recN"/>
    <property type="match status" value="1"/>
</dbReference>
<reference evidence="12" key="1">
    <citation type="submission" date="2021-12" db="EMBL/GenBank/DDBJ databases">
        <authorList>
            <person name="Rodrigo-Torres L."/>
            <person name="Arahal R. D."/>
            <person name="Lucena T."/>
        </authorList>
    </citation>
    <scope>NUCLEOTIDE SEQUENCE</scope>
    <source>
        <strain evidence="12">CECT 8267</strain>
    </source>
</reference>